<accession>A0ABR5K2Q0</accession>
<evidence type="ECO:0000256" key="1">
    <source>
        <dbReference type="SAM" id="Phobius"/>
    </source>
</evidence>
<evidence type="ECO:0000313" key="2">
    <source>
        <dbReference type="EMBL" id="KOS69198.1"/>
    </source>
</evidence>
<feature type="transmembrane region" description="Helical" evidence="1">
    <location>
        <begin position="95"/>
        <end position="112"/>
    </location>
</feature>
<evidence type="ECO:0000313" key="3">
    <source>
        <dbReference type="Proteomes" id="UP000050668"/>
    </source>
</evidence>
<sequence length="123" mass="14350">MKLSRNINFTVLVFFTLLIVNDFFPSTALAEVFSKKTILIIVIFLIILQLMITKGREGSLSLKEYLYLIMYFVGLWIVLTLLGGESQTIQSFNDPFFYILGPLFTIDLLRIYRQSKRKRAEQQ</sequence>
<protein>
    <submittedName>
        <fullName evidence="2">Uncharacterized protein</fullName>
    </submittedName>
</protein>
<keyword evidence="1" id="KW-0472">Membrane</keyword>
<proteinExistence type="predicted"/>
<dbReference type="EMBL" id="LGRV01000003">
    <property type="protein sequence ID" value="KOS69198.1"/>
    <property type="molecule type" value="Genomic_DNA"/>
</dbReference>
<keyword evidence="3" id="KW-1185">Reference proteome</keyword>
<reference evidence="3" key="1">
    <citation type="submission" date="2015-07" db="EMBL/GenBank/DDBJ databases">
        <title>Fjat-14205 dsm 2895.</title>
        <authorList>
            <person name="Liu B."/>
            <person name="Wang J."/>
            <person name="Zhu Y."/>
            <person name="Liu G."/>
            <person name="Chen Q."/>
            <person name="Chen Z."/>
            <person name="Lan J."/>
            <person name="Che J."/>
            <person name="Ge C."/>
            <person name="Shi H."/>
            <person name="Pan Z."/>
            <person name="Liu X."/>
        </authorList>
    </citation>
    <scope>NUCLEOTIDE SEQUENCE [LARGE SCALE GENOMIC DNA]</scope>
    <source>
        <strain evidence="3">DSM 25560</strain>
    </source>
</reference>
<dbReference type="Proteomes" id="UP000050668">
    <property type="component" value="Unassembled WGS sequence"/>
</dbReference>
<organism evidence="2 3">
    <name type="scientific">Lysinibacillus contaminans</name>
    <dbReference type="NCBI Taxonomy" id="1293441"/>
    <lineage>
        <taxon>Bacteria</taxon>
        <taxon>Bacillati</taxon>
        <taxon>Bacillota</taxon>
        <taxon>Bacilli</taxon>
        <taxon>Bacillales</taxon>
        <taxon>Bacillaceae</taxon>
        <taxon>Lysinibacillus</taxon>
    </lineage>
</organism>
<keyword evidence="1" id="KW-0812">Transmembrane</keyword>
<feature type="transmembrane region" description="Helical" evidence="1">
    <location>
        <begin position="38"/>
        <end position="53"/>
    </location>
</feature>
<feature type="transmembrane region" description="Helical" evidence="1">
    <location>
        <begin position="65"/>
        <end position="83"/>
    </location>
</feature>
<gene>
    <name evidence="2" type="ORF">AEA09_11995</name>
</gene>
<keyword evidence="1" id="KW-1133">Transmembrane helix</keyword>
<comment type="caution">
    <text evidence="2">The sequence shown here is derived from an EMBL/GenBank/DDBJ whole genome shotgun (WGS) entry which is preliminary data.</text>
</comment>
<name>A0ABR5K2Q0_9BACI</name>